<reference evidence="1 2" key="1">
    <citation type="submission" date="2019-03" db="EMBL/GenBank/DDBJ databases">
        <title>San Antonio Military Medical Center submission to MRSN (WRAIR), pending publication.</title>
        <authorList>
            <person name="Blyth D.M."/>
            <person name="Mccarthy S.L."/>
            <person name="Schall S.E."/>
            <person name="Stam J.A."/>
            <person name="Ong A.C."/>
            <person name="Mcgann P.T."/>
        </authorList>
    </citation>
    <scope>NUCLEOTIDE SEQUENCE [LARGE SCALE GENOMIC DNA]</scope>
    <source>
        <strain evidence="1 2">MRSN571793</strain>
    </source>
</reference>
<dbReference type="OrthoDB" id="9800168at2"/>
<gene>
    <name evidence="1" type="ORF">E2605_13735</name>
</gene>
<name>A0A4Y8KYR5_9BACT</name>
<protein>
    <recommendedName>
        <fullName evidence="3">Cysteine-rich CWC family protein</fullName>
    </recommendedName>
</protein>
<organism evidence="1 2">
    <name type="scientific">Dysgonomonas capnocytophagoides</name>
    <dbReference type="NCBI Taxonomy" id="45254"/>
    <lineage>
        <taxon>Bacteria</taxon>
        <taxon>Pseudomonadati</taxon>
        <taxon>Bacteroidota</taxon>
        <taxon>Bacteroidia</taxon>
        <taxon>Bacteroidales</taxon>
        <taxon>Dysgonomonadaceae</taxon>
        <taxon>Dysgonomonas</taxon>
    </lineage>
</organism>
<evidence type="ECO:0000313" key="2">
    <source>
        <dbReference type="Proteomes" id="UP000297861"/>
    </source>
</evidence>
<evidence type="ECO:0000313" key="1">
    <source>
        <dbReference type="EMBL" id="TFD94877.1"/>
    </source>
</evidence>
<dbReference type="EMBL" id="SOML01000009">
    <property type="protein sequence ID" value="TFD94877.1"/>
    <property type="molecule type" value="Genomic_DNA"/>
</dbReference>
<comment type="caution">
    <text evidence="1">The sequence shown here is derived from an EMBL/GenBank/DDBJ whole genome shotgun (WGS) entry which is preliminary data.</text>
</comment>
<keyword evidence="2" id="KW-1185">Reference proteome</keyword>
<evidence type="ECO:0008006" key="3">
    <source>
        <dbReference type="Google" id="ProtNLM"/>
    </source>
</evidence>
<dbReference type="Proteomes" id="UP000297861">
    <property type="component" value="Unassembled WGS sequence"/>
</dbReference>
<proteinExistence type="predicted"/>
<accession>A0A4Y8KYR5</accession>
<dbReference type="AlphaFoldDB" id="A0A4Y8KYR5"/>
<dbReference type="InterPro" id="IPR032720">
    <property type="entry name" value="Cys_rich_CWC"/>
</dbReference>
<sequence>MLSLNSKMIITKTDMEKICPRCATVFVCRVDNIRLCNCGKIILNDGVREYIKQHWGKCLCFDCLTNINQNIEQLIHNDAGSKEESFKSQSDNPILQKDS</sequence>
<dbReference type="Pfam" id="PF14375">
    <property type="entry name" value="Cys_rich_CWC"/>
    <property type="match status" value="1"/>
</dbReference>